<evidence type="ECO:0000313" key="4">
    <source>
        <dbReference type="Proteomes" id="UP001319883"/>
    </source>
</evidence>
<evidence type="ECO:0000256" key="2">
    <source>
        <dbReference type="ARBA" id="ARBA00022803"/>
    </source>
</evidence>
<dbReference type="PANTHER" id="PTHR45586:SF1">
    <property type="entry name" value="LIPOPOLYSACCHARIDE ASSEMBLY PROTEIN B"/>
    <property type="match status" value="1"/>
</dbReference>
<reference evidence="3 4" key="1">
    <citation type="submission" date="2021-05" db="EMBL/GenBank/DDBJ databases">
        <title>Petroleum and Energy Research Collection (APPE): ex situ preservation of microbial diversity associated with the oil industry and exploitation of its biotechnological potential.</title>
        <authorList>
            <person name="Paixao C.T.M."/>
            <person name="Gomes M.B."/>
            <person name="Oliveira V.M."/>
        </authorList>
    </citation>
    <scope>NUCLEOTIDE SEQUENCE [LARGE SCALE GENOMIC DNA]</scope>
    <source>
        <strain evidence="3 4">LIT2</strain>
    </source>
</reference>
<evidence type="ECO:0000313" key="3">
    <source>
        <dbReference type="EMBL" id="MBZ9568069.1"/>
    </source>
</evidence>
<keyword evidence="2" id="KW-0802">TPR repeat</keyword>
<accession>A0ABS7WZL2</accession>
<keyword evidence="4" id="KW-1185">Reference proteome</keyword>
<dbReference type="Pfam" id="PF13432">
    <property type="entry name" value="TPR_16"/>
    <property type="match status" value="2"/>
</dbReference>
<dbReference type="Proteomes" id="UP001319883">
    <property type="component" value="Unassembled WGS sequence"/>
</dbReference>
<name>A0ABS7WZL2_9GAMM</name>
<dbReference type="EMBL" id="JAGXFD010000001">
    <property type="protein sequence ID" value="MBZ9568069.1"/>
    <property type="molecule type" value="Genomic_DNA"/>
</dbReference>
<organism evidence="3 4">
    <name type="scientific">Modicisalibacter tunisiensis</name>
    <dbReference type="NCBI Taxonomy" id="390637"/>
    <lineage>
        <taxon>Bacteria</taxon>
        <taxon>Pseudomonadati</taxon>
        <taxon>Pseudomonadota</taxon>
        <taxon>Gammaproteobacteria</taxon>
        <taxon>Oceanospirillales</taxon>
        <taxon>Halomonadaceae</taxon>
        <taxon>Modicisalibacter</taxon>
    </lineage>
</organism>
<dbReference type="PANTHER" id="PTHR45586">
    <property type="entry name" value="TPR REPEAT-CONTAINING PROTEIN PA4667"/>
    <property type="match status" value="1"/>
</dbReference>
<dbReference type="Pfam" id="PF13174">
    <property type="entry name" value="TPR_6"/>
    <property type="match status" value="1"/>
</dbReference>
<dbReference type="InterPro" id="IPR051012">
    <property type="entry name" value="CellSynth/LPSAsmb/PSIAsmb"/>
</dbReference>
<dbReference type="InterPro" id="IPR019734">
    <property type="entry name" value="TPR_rpt"/>
</dbReference>
<protein>
    <submittedName>
        <fullName evidence="3">Tetratricopeptide repeat protein</fullName>
    </submittedName>
</protein>
<comment type="caution">
    <text evidence="3">The sequence shown here is derived from an EMBL/GenBank/DDBJ whole genome shotgun (WGS) entry which is preliminary data.</text>
</comment>
<gene>
    <name evidence="3" type="ORF">KGQ91_10340</name>
</gene>
<dbReference type="InterPro" id="IPR011990">
    <property type="entry name" value="TPR-like_helical_dom_sf"/>
</dbReference>
<evidence type="ECO:0000256" key="1">
    <source>
        <dbReference type="ARBA" id="ARBA00022737"/>
    </source>
</evidence>
<sequence length="543" mass="60496">MASAPPVESGLDAAGLTTLISAELAGQRGDFARATRGYLDAAQRYHSAALAERATLAARYTDDRDLLEQAARRWQSLAPDAEAPARLLAGLAMERGDWLDSLNQRLTLAARGGQGDLTGFAETAIEQNVAPAPLIARLQDFLAEYDDQPQAQLATALLEAAGGDTRRAETRLSRLAERHPELPGLWLARTRLALQEDRYAAARDAARRGLEAAPDDSRLTLLLAQAQLRLGNVDAAESRIDTLLERHADAPQLRLALARLYLEEGYPAPAKRLLLPLIEQDDASPAAFILLGMIAETEGEVDNALLYYRQVPPGDGFLDARRRAAQMLAEHDRLPDARTFLHVERLRHPESYGELAAIEVQLLSEHHQETEADALLDRALKRRPDDTQLRFMRGMRRYQQGDIAGMESDLRRILEQQPEDAAALNALGYTLLDETERLDEARPLIEKAYRLAPDNPAVIDSMGWLQYKLGRPQQALVHLREAYRRQPDQEIAAHLAEVLWQQGRRAEARRLVAEALERFDSRPQIEALIQRIPALAPTHARPE</sequence>
<keyword evidence="1" id="KW-0677">Repeat</keyword>
<dbReference type="Pfam" id="PF14559">
    <property type="entry name" value="TPR_19"/>
    <property type="match status" value="2"/>
</dbReference>
<dbReference type="SUPFAM" id="SSF48452">
    <property type="entry name" value="TPR-like"/>
    <property type="match status" value="2"/>
</dbReference>
<dbReference type="Gene3D" id="1.25.40.10">
    <property type="entry name" value="Tetratricopeptide repeat domain"/>
    <property type="match status" value="1"/>
</dbReference>
<proteinExistence type="predicted"/>
<dbReference type="SMART" id="SM00028">
    <property type="entry name" value="TPR"/>
    <property type="match status" value="5"/>
</dbReference>